<dbReference type="InterPro" id="IPR012340">
    <property type="entry name" value="NA-bd_OB-fold"/>
</dbReference>
<accession>A0AA35Z3U1</accession>
<gene>
    <name evidence="1" type="ORF">LSALG_LOCUS24833</name>
</gene>
<organism evidence="1 2">
    <name type="scientific">Lactuca saligna</name>
    <name type="common">Willowleaf lettuce</name>
    <dbReference type="NCBI Taxonomy" id="75948"/>
    <lineage>
        <taxon>Eukaryota</taxon>
        <taxon>Viridiplantae</taxon>
        <taxon>Streptophyta</taxon>
        <taxon>Embryophyta</taxon>
        <taxon>Tracheophyta</taxon>
        <taxon>Spermatophyta</taxon>
        <taxon>Magnoliopsida</taxon>
        <taxon>eudicotyledons</taxon>
        <taxon>Gunneridae</taxon>
        <taxon>Pentapetalae</taxon>
        <taxon>asterids</taxon>
        <taxon>campanulids</taxon>
        <taxon>Asterales</taxon>
        <taxon>Asteraceae</taxon>
        <taxon>Cichorioideae</taxon>
        <taxon>Cichorieae</taxon>
        <taxon>Lactucinae</taxon>
        <taxon>Lactuca</taxon>
    </lineage>
</organism>
<evidence type="ECO:0000313" key="1">
    <source>
        <dbReference type="EMBL" id="CAI9285360.1"/>
    </source>
</evidence>
<dbReference type="EMBL" id="OX465081">
    <property type="protein sequence ID" value="CAI9285360.1"/>
    <property type="molecule type" value="Genomic_DNA"/>
</dbReference>
<protein>
    <recommendedName>
        <fullName evidence="3">Replication factor A C-terminal domain-containing protein</fullName>
    </recommendedName>
</protein>
<dbReference type="AlphaFoldDB" id="A0AA35Z3U1"/>
<dbReference type="Proteomes" id="UP001177003">
    <property type="component" value="Chromosome 5"/>
</dbReference>
<keyword evidence="2" id="KW-1185">Reference proteome</keyword>
<evidence type="ECO:0000313" key="2">
    <source>
        <dbReference type="Proteomes" id="UP001177003"/>
    </source>
</evidence>
<reference evidence="1" key="1">
    <citation type="submission" date="2023-04" db="EMBL/GenBank/DDBJ databases">
        <authorList>
            <person name="Vijverberg K."/>
            <person name="Xiong W."/>
            <person name="Schranz E."/>
        </authorList>
    </citation>
    <scope>NUCLEOTIDE SEQUENCE</scope>
</reference>
<dbReference type="Gene3D" id="2.40.50.140">
    <property type="entry name" value="Nucleic acid-binding proteins"/>
    <property type="match status" value="1"/>
</dbReference>
<name>A0AA35Z3U1_LACSI</name>
<sequence length="413" mass="46872">MTSISKLKCDGIGSPIELRIVCKWKHDVRRYETWFIRVDRFGDAIQILGQRTNQSYIESVLNVSECYTISKYSCPKLHKYQKVLENDFYIDVGLSSIIKPLPNTITIPATWFRFASKSQLTEPGEHPPYDPDFVGMLSKIRDSTKHVGQPYVLLILTDDRGNEVLINLWKECFTNPRKFNRSLITPPPAMTVVAVTNLKPSLFGGTLRHGSSHATHVYDKMFLVKESIADIVFQDKWYQMICPTCRDPIFKRGTQWYYSAHSKIEKPILTHKFHVTISDPTATMSAVISETSFRKLINSDSEHTVDDIIALHRKTLLVMISQHKGKQRTMSIQMLKTSTDDNVRFIIIDIEIPVTSQQSAISATPSQPLITRSAVEHCPPLSDTTKGHTARTLTFTANDESAPSGDVKRTLKK</sequence>
<dbReference type="PANTHER" id="PTHR48463:SF1">
    <property type="entry name" value="DUF223 DOMAIN-CONTAINING PROTEIN"/>
    <property type="match status" value="1"/>
</dbReference>
<dbReference type="PANTHER" id="PTHR48463">
    <property type="entry name" value="DUF223 DOMAIN-CONTAINING PROTEIN"/>
    <property type="match status" value="1"/>
</dbReference>
<evidence type="ECO:0008006" key="3">
    <source>
        <dbReference type="Google" id="ProtNLM"/>
    </source>
</evidence>
<proteinExistence type="predicted"/>